<feature type="compositionally biased region" description="Basic and acidic residues" evidence="1">
    <location>
        <begin position="86"/>
        <end position="102"/>
    </location>
</feature>
<name>A0A8X7VGF1_BRACI</name>
<comment type="caution">
    <text evidence="2">The sequence shown here is derived from an EMBL/GenBank/DDBJ whole genome shotgun (WGS) entry which is preliminary data.</text>
</comment>
<feature type="region of interest" description="Disordered" evidence="1">
    <location>
        <begin position="86"/>
        <end position="123"/>
    </location>
</feature>
<evidence type="ECO:0000313" key="2">
    <source>
        <dbReference type="EMBL" id="KAG2310723.1"/>
    </source>
</evidence>
<dbReference type="EMBL" id="JAAMPC010000005">
    <property type="protein sequence ID" value="KAG2310723.1"/>
    <property type="molecule type" value="Genomic_DNA"/>
</dbReference>
<evidence type="ECO:0000313" key="3">
    <source>
        <dbReference type="Proteomes" id="UP000886595"/>
    </source>
</evidence>
<sequence>MYGKLLFESASLCSECSDREERSDISVGFCSCCEKRLGERHYPSYLLIKSSVWGKTLVDRENRGLILEIIDDDKIGDGFEIGRESHSFFRERPEEEEGKRGEQQQNGELISDVESYGKPKRNV</sequence>
<gene>
    <name evidence="2" type="ORF">Bca52824_022280</name>
</gene>
<dbReference type="Proteomes" id="UP000886595">
    <property type="component" value="Unassembled WGS sequence"/>
</dbReference>
<dbReference type="AlphaFoldDB" id="A0A8X7VGF1"/>
<organism evidence="2 3">
    <name type="scientific">Brassica carinata</name>
    <name type="common">Ethiopian mustard</name>
    <name type="synonym">Abyssinian cabbage</name>
    <dbReference type="NCBI Taxonomy" id="52824"/>
    <lineage>
        <taxon>Eukaryota</taxon>
        <taxon>Viridiplantae</taxon>
        <taxon>Streptophyta</taxon>
        <taxon>Embryophyta</taxon>
        <taxon>Tracheophyta</taxon>
        <taxon>Spermatophyta</taxon>
        <taxon>Magnoliopsida</taxon>
        <taxon>eudicotyledons</taxon>
        <taxon>Gunneridae</taxon>
        <taxon>Pentapetalae</taxon>
        <taxon>rosids</taxon>
        <taxon>malvids</taxon>
        <taxon>Brassicales</taxon>
        <taxon>Brassicaceae</taxon>
        <taxon>Brassiceae</taxon>
        <taxon>Brassica</taxon>
    </lineage>
</organism>
<keyword evidence="3" id="KW-1185">Reference proteome</keyword>
<proteinExistence type="predicted"/>
<reference evidence="2 3" key="1">
    <citation type="submission" date="2020-02" db="EMBL/GenBank/DDBJ databases">
        <authorList>
            <person name="Ma Q."/>
            <person name="Huang Y."/>
            <person name="Song X."/>
            <person name="Pei D."/>
        </authorList>
    </citation>
    <scope>NUCLEOTIDE SEQUENCE [LARGE SCALE GENOMIC DNA]</scope>
    <source>
        <strain evidence="2">Sxm20200214</strain>
        <tissue evidence="2">Leaf</tissue>
    </source>
</reference>
<evidence type="ECO:0000256" key="1">
    <source>
        <dbReference type="SAM" id="MobiDB-lite"/>
    </source>
</evidence>
<protein>
    <submittedName>
        <fullName evidence="2">Uncharacterized protein</fullName>
    </submittedName>
</protein>
<accession>A0A8X7VGF1</accession>